<dbReference type="GeneID" id="34231506"/>
<organism evidence="2 3">
    <name type="scientific">Acidovorax soli</name>
    <dbReference type="NCBI Taxonomy" id="592050"/>
    <lineage>
        <taxon>Bacteria</taxon>
        <taxon>Pseudomonadati</taxon>
        <taxon>Pseudomonadota</taxon>
        <taxon>Betaproteobacteria</taxon>
        <taxon>Burkholderiales</taxon>
        <taxon>Comamonadaceae</taxon>
        <taxon>Acidovorax</taxon>
    </lineage>
</organism>
<evidence type="ECO:0000313" key="3">
    <source>
        <dbReference type="Proteomes" id="UP000199002"/>
    </source>
</evidence>
<proteinExistence type="predicted"/>
<name>A0A1H4F368_9BURK</name>
<keyword evidence="3" id="KW-1185">Reference proteome</keyword>
<dbReference type="RefSeq" id="WP_092701290.1">
    <property type="nucleotide sequence ID" value="NZ_CAXIQU010000008.1"/>
</dbReference>
<feature type="region of interest" description="Disordered" evidence="1">
    <location>
        <begin position="1"/>
        <end position="99"/>
    </location>
</feature>
<evidence type="ECO:0000313" key="2">
    <source>
        <dbReference type="EMBL" id="SEA91764.1"/>
    </source>
</evidence>
<dbReference type="EMBL" id="FNQJ01000047">
    <property type="protein sequence ID" value="SEA91764.1"/>
    <property type="molecule type" value="Genomic_DNA"/>
</dbReference>
<protein>
    <submittedName>
        <fullName evidence="2">Uncharacterized protein</fullName>
    </submittedName>
</protein>
<feature type="compositionally biased region" description="Polar residues" evidence="1">
    <location>
        <begin position="1"/>
        <end position="46"/>
    </location>
</feature>
<feature type="compositionally biased region" description="Basic and acidic residues" evidence="1">
    <location>
        <begin position="54"/>
        <end position="68"/>
    </location>
</feature>
<accession>A0A1H4F368</accession>
<evidence type="ECO:0000256" key="1">
    <source>
        <dbReference type="SAM" id="MobiDB-lite"/>
    </source>
</evidence>
<dbReference type="AlphaFoldDB" id="A0A1H4F368"/>
<gene>
    <name evidence="2" type="ORF">SAMN05421875_1479</name>
</gene>
<sequence length="99" mass="11114">MTRKITPQDNAGNIRNPNIGTPGTNRQYDKNQGNRGTQLNPNQQPPGNDDSSEMNDREIFRKLHEKYFGKPPAPSSATPKVEDEDMDQGDVYWYSGCGD</sequence>
<dbReference type="Proteomes" id="UP000199002">
    <property type="component" value="Unassembled WGS sequence"/>
</dbReference>
<reference evidence="3" key="1">
    <citation type="submission" date="2016-10" db="EMBL/GenBank/DDBJ databases">
        <authorList>
            <person name="Varghese N."/>
            <person name="Submissions S."/>
        </authorList>
    </citation>
    <scope>NUCLEOTIDE SEQUENCE [LARGE SCALE GENOMIC DNA]</scope>
    <source>
        <strain evidence="3">DSM 25157</strain>
    </source>
</reference>